<evidence type="ECO:0000313" key="2">
    <source>
        <dbReference type="Proteomes" id="UP000789920"/>
    </source>
</evidence>
<keyword evidence="2" id="KW-1185">Reference proteome</keyword>
<accession>A0ACA9PT50</accession>
<dbReference type="EMBL" id="CAJVQC010023461">
    <property type="protein sequence ID" value="CAG8722339.1"/>
    <property type="molecule type" value="Genomic_DNA"/>
</dbReference>
<protein>
    <submittedName>
        <fullName evidence="1">4182_t:CDS:1</fullName>
    </submittedName>
</protein>
<dbReference type="Proteomes" id="UP000789920">
    <property type="component" value="Unassembled WGS sequence"/>
</dbReference>
<evidence type="ECO:0000313" key="1">
    <source>
        <dbReference type="EMBL" id="CAG8722339.1"/>
    </source>
</evidence>
<organism evidence="1 2">
    <name type="scientific">Racocetra persica</name>
    <dbReference type="NCBI Taxonomy" id="160502"/>
    <lineage>
        <taxon>Eukaryota</taxon>
        <taxon>Fungi</taxon>
        <taxon>Fungi incertae sedis</taxon>
        <taxon>Mucoromycota</taxon>
        <taxon>Glomeromycotina</taxon>
        <taxon>Glomeromycetes</taxon>
        <taxon>Diversisporales</taxon>
        <taxon>Gigasporaceae</taxon>
        <taxon>Racocetra</taxon>
    </lineage>
</organism>
<name>A0ACA9PT50_9GLOM</name>
<gene>
    <name evidence="1" type="ORF">RPERSI_LOCUS11403</name>
</gene>
<sequence>KTLSYMQKIWHKILTDKARLYRTRRSSSSLMGYAICEYRRIVRTRKAKE</sequence>
<comment type="caution">
    <text evidence="1">The sequence shown here is derived from an EMBL/GenBank/DDBJ whole genome shotgun (WGS) entry which is preliminary data.</text>
</comment>
<reference evidence="1" key="1">
    <citation type="submission" date="2021-06" db="EMBL/GenBank/DDBJ databases">
        <authorList>
            <person name="Kallberg Y."/>
            <person name="Tangrot J."/>
            <person name="Rosling A."/>
        </authorList>
    </citation>
    <scope>NUCLEOTIDE SEQUENCE</scope>
    <source>
        <strain evidence="1">MA461A</strain>
    </source>
</reference>
<proteinExistence type="predicted"/>
<feature type="non-terminal residue" evidence="1">
    <location>
        <position position="1"/>
    </location>
</feature>